<dbReference type="GO" id="GO:0032196">
    <property type="term" value="P:transposition"/>
    <property type="evidence" value="ECO:0007669"/>
    <property type="project" value="UniProtKB-KW"/>
</dbReference>
<keyword evidence="14" id="KW-0229">DNA integration</keyword>
<dbReference type="PANTHER" id="PTHR42648:SF11">
    <property type="entry name" value="TRANSPOSON TY4-P GAG-POL POLYPROTEIN"/>
    <property type="match status" value="1"/>
</dbReference>
<dbReference type="GO" id="GO:0008233">
    <property type="term" value="F:peptidase activity"/>
    <property type="evidence" value="ECO:0007669"/>
    <property type="project" value="UniProtKB-KW"/>
</dbReference>
<evidence type="ECO:0000256" key="14">
    <source>
        <dbReference type="ARBA" id="ARBA00022908"/>
    </source>
</evidence>
<comment type="catalytic activity">
    <reaction evidence="20">
        <text>DNA(n) + a 2'-deoxyribonucleoside 5'-triphosphate = DNA(n+1) + diphosphate</text>
        <dbReference type="Rhea" id="RHEA:22508"/>
        <dbReference type="Rhea" id="RHEA-COMP:17339"/>
        <dbReference type="Rhea" id="RHEA-COMP:17340"/>
        <dbReference type="ChEBI" id="CHEBI:33019"/>
        <dbReference type="ChEBI" id="CHEBI:61560"/>
        <dbReference type="ChEBI" id="CHEBI:173112"/>
        <dbReference type="EC" id="2.7.7.7"/>
    </reaction>
</comment>
<dbReference type="OrthoDB" id="912999at2759"/>
<keyword evidence="8" id="KW-0547">Nucleotide-binding</keyword>
<dbReference type="PANTHER" id="PTHR42648">
    <property type="entry name" value="TRANSPOSASE, PUTATIVE-RELATED"/>
    <property type="match status" value="1"/>
</dbReference>
<sequence length="360" mass="40491">MSALLSNVTSYPYKILYVCQNGKHNPKNTTHKESSCWVEHPELHPPSNRGRKKYSKQDNEAKTHQTGASALLTSKALNTNEENSLVVDCGATHHMFNNEKLFANFIEMKELKIATSNPTSSLISAGKGTVTIITNNNKLILQNCLYVPNLSKNLISLLQMFEGSITIHKENEKFKITKENATILEGQILNNLMISNFTNYAALLTTVHSRLGRPSNQVLKSMDLPILDKEHCDVCARGKMMLKPFNSHFDKVERELDCLHLDLVGPISPPSVSGYRYFLTILDQHTSFKFTRFLKHKSDALKEFIAVKNLIETTQGARIRKIVSDRGGEFSSSEFQRLAYESGFVHVTSPPYTPQLNGFA</sequence>
<evidence type="ECO:0000256" key="18">
    <source>
        <dbReference type="ARBA" id="ARBA00023172"/>
    </source>
</evidence>
<evidence type="ECO:0000256" key="1">
    <source>
        <dbReference type="ARBA" id="ARBA00002180"/>
    </source>
</evidence>
<dbReference type="PROSITE" id="PS50994">
    <property type="entry name" value="INTEGRASE"/>
    <property type="match status" value="1"/>
</dbReference>
<reference evidence="23" key="1">
    <citation type="submission" date="2021-03" db="EMBL/GenBank/DDBJ databases">
        <title>Draft genome sequence of rust myrtle Austropuccinia psidii MF-1, a brazilian biotype.</title>
        <authorList>
            <person name="Quecine M.C."/>
            <person name="Pachon D.M.R."/>
            <person name="Bonatelli M.L."/>
            <person name="Correr F.H."/>
            <person name="Franceschini L.M."/>
            <person name="Leite T.F."/>
            <person name="Margarido G.R.A."/>
            <person name="Almeida C.A."/>
            <person name="Ferrarezi J.A."/>
            <person name="Labate C.A."/>
        </authorList>
    </citation>
    <scope>NUCLEOTIDE SEQUENCE</scope>
    <source>
        <strain evidence="23">MF-1</strain>
    </source>
</reference>
<keyword evidence="9" id="KW-0255">Endonuclease</keyword>
<evidence type="ECO:0000256" key="19">
    <source>
        <dbReference type="ARBA" id="ARBA00048173"/>
    </source>
</evidence>
<comment type="function">
    <text evidence="1">The aspartyl protease (PR) mediates the proteolytic cleavages of the Gag and Gag-Pol polyproteins after assembly of the VLP.</text>
</comment>
<keyword evidence="11" id="KW-0067">ATP-binding</keyword>
<comment type="catalytic activity">
    <reaction evidence="19">
        <text>DNA(n) + a 2'-deoxyribonucleoside 5'-triphosphate = DNA(n+1) + diphosphate</text>
        <dbReference type="Rhea" id="RHEA:22508"/>
        <dbReference type="Rhea" id="RHEA-COMP:17339"/>
        <dbReference type="Rhea" id="RHEA-COMP:17340"/>
        <dbReference type="ChEBI" id="CHEBI:33019"/>
        <dbReference type="ChEBI" id="CHEBI:61560"/>
        <dbReference type="ChEBI" id="CHEBI:173112"/>
        <dbReference type="EC" id="2.7.7.49"/>
    </reaction>
</comment>
<keyword evidence="16" id="KW-0808">Transferase</keyword>
<dbReference type="Pfam" id="PF22936">
    <property type="entry name" value="Pol_BBD"/>
    <property type="match status" value="1"/>
</dbReference>
<keyword evidence="5" id="KW-0548">Nucleotidyltransferase</keyword>
<dbReference type="GO" id="GO:0015074">
    <property type="term" value="P:DNA integration"/>
    <property type="evidence" value="ECO:0007669"/>
    <property type="project" value="UniProtKB-KW"/>
</dbReference>
<feature type="domain" description="Integrase catalytic" evidence="22">
    <location>
        <begin position="240"/>
        <end position="360"/>
    </location>
</feature>
<keyword evidence="4" id="KW-0645">Protease</keyword>
<evidence type="ECO:0000256" key="11">
    <source>
        <dbReference type="ARBA" id="ARBA00022840"/>
    </source>
</evidence>
<dbReference type="GO" id="GO:0006310">
    <property type="term" value="P:DNA recombination"/>
    <property type="evidence" value="ECO:0007669"/>
    <property type="project" value="UniProtKB-KW"/>
</dbReference>
<evidence type="ECO:0000256" key="16">
    <source>
        <dbReference type="ARBA" id="ARBA00022932"/>
    </source>
</evidence>
<keyword evidence="12" id="KW-0460">Magnesium</keyword>
<dbReference type="GO" id="GO:0004519">
    <property type="term" value="F:endonuclease activity"/>
    <property type="evidence" value="ECO:0007669"/>
    <property type="project" value="UniProtKB-KW"/>
</dbReference>
<keyword evidence="17" id="KW-0917">Virion maturation</keyword>
<comment type="caution">
    <text evidence="23">The sequence shown here is derived from an EMBL/GenBank/DDBJ whole genome shotgun (WGS) entry which is preliminary data.</text>
</comment>
<evidence type="ECO:0000256" key="8">
    <source>
        <dbReference type="ARBA" id="ARBA00022741"/>
    </source>
</evidence>
<dbReference type="InterPro" id="IPR039537">
    <property type="entry name" value="Retrotran_Ty1/copia-like"/>
</dbReference>
<feature type="region of interest" description="Disordered" evidence="21">
    <location>
        <begin position="28"/>
        <end position="66"/>
    </location>
</feature>
<dbReference type="GO" id="GO:0003887">
    <property type="term" value="F:DNA-directed DNA polymerase activity"/>
    <property type="evidence" value="ECO:0007669"/>
    <property type="project" value="UniProtKB-KW"/>
</dbReference>
<dbReference type="GO" id="GO:0003964">
    <property type="term" value="F:RNA-directed DNA polymerase activity"/>
    <property type="evidence" value="ECO:0007669"/>
    <property type="project" value="UniProtKB-KW"/>
</dbReference>
<dbReference type="InterPro" id="IPR001584">
    <property type="entry name" value="Integrase_cat-core"/>
</dbReference>
<evidence type="ECO:0000256" key="17">
    <source>
        <dbReference type="ARBA" id="ARBA00023113"/>
    </source>
</evidence>
<accession>A0A9Q3F3A4</accession>
<proteinExistence type="predicted"/>
<keyword evidence="18" id="KW-0233">DNA recombination</keyword>
<dbReference type="Gene3D" id="3.30.420.10">
    <property type="entry name" value="Ribonuclease H-like superfamily/Ribonuclease H"/>
    <property type="match status" value="1"/>
</dbReference>
<dbReference type="GO" id="GO:0005524">
    <property type="term" value="F:ATP binding"/>
    <property type="evidence" value="ECO:0007669"/>
    <property type="project" value="UniProtKB-KW"/>
</dbReference>
<evidence type="ECO:0000256" key="12">
    <source>
        <dbReference type="ARBA" id="ARBA00022842"/>
    </source>
</evidence>
<organism evidence="23 24">
    <name type="scientific">Austropuccinia psidii MF-1</name>
    <dbReference type="NCBI Taxonomy" id="1389203"/>
    <lineage>
        <taxon>Eukaryota</taxon>
        <taxon>Fungi</taxon>
        <taxon>Dikarya</taxon>
        <taxon>Basidiomycota</taxon>
        <taxon>Pucciniomycotina</taxon>
        <taxon>Pucciniomycetes</taxon>
        <taxon>Pucciniales</taxon>
        <taxon>Sphaerophragmiaceae</taxon>
        <taxon>Austropuccinia</taxon>
    </lineage>
</organism>
<keyword evidence="6" id="KW-0540">Nuclease</keyword>
<evidence type="ECO:0000256" key="21">
    <source>
        <dbReference type="SAM" id="MobiDB-lite"/>
    </source>
</evidence>
<evidence type="ECO:0000313" key="24">
    <source>
        <dbReference type="Proteomes" id="UP000765509"/>
    </source>
</evidence>
<evidence type="ECO:0000256" key="9">
    <source>
        <dbReference type="ARBA" id="ARBA00022759"/>
    </source>
</evidence>
<keyword evidence="2" id="KW-0815">Transposition</keyword>
<evidence type="ECO:0000256" key="13">
    <source>
        <dbReference type="ARBA" id="ARBA00022884"/>
    </source>
</evidence>
<dbReference type="InterPro" id="IPR054722">
    <property type="entry name" value="PolX-like_BBD"/>
</dbReference>
<keyword evidence="10" id="KW-0378">Hydrolase</keyword>
<evidence type="ECO:0000256" key="2">
    <source>
        <dbReference type="ARBA" id="ARBA00022578"/>
    </source>
</evidence>
<keyword evidence="7" id="KW-0479">Metal-binding</keyword>
<feature type="compositionally biased region" description="Basic and acidic residues" evidence="21">
    <location>
        <begin position="30"/>
        <end position="43"/>
    </location>
</feature>
<keyword evidence="3" id="KW-1188">Viral release from host cell</keyword>
<dbReference type="Pfam" id="PF00665">
    <property type="entry name" value="rve"/>
    <property type="match status" value="1"/>
</dbReference>
<evidence type="ECO:0000256" key="5">
    <source>
        <dbReference type="ARBA" id="ARBA00022695"/>
    </source>
</evidence>
<evidence type="ECO:0000313" key="23">
    <source>
        <dbReference type="EMBL" id="MBW0530767.1"/>
    </source>
</evidence>
<dbReference type="EMBL" id="AVOT02036287">
    <property type="protein sequence ID" value="MBW0530767.1"/>
    <property type="molecule type" value="Genomic_DNA"/>
</dbReference>
<keyword evidence="24" id="KW-1185">Reference proteome</keyword>
<dbReference type="GO" id="GO:0006508">
    <property type="term" value="P:proteolysis"/>
    <property type="evidence" value="ECO:0007669"/>
    <property type="project" value="UniProtKB-KW"/>
</dbReference>
<name>A0A9Q3F3A4_9BASI</name>
<dbReference type="InterPro" id="IPR012337">
    <property type="entry name" value="RNaseH-like_sf"/>
</dbReference>
<evidence type="ECO:0000256" key="20">
    <source>
        <dbReference type="ARBA" id="ARBA00049244"/>
    </source>
</evidence>
<evidence type="ECO:0000256" key="15">
    <source>
        <dbReference type="ARBA" id="ARBA00022918"/>
    </source>
</evidence>
<keyword evidence="13" id="KW-0694">RNA-binding</keyword>
<gene>
    <name evidence="23" type="ORF">O181_070482</name>
</gene>
<evidence type="ECO:0000256" key="6">
    <source>
        <dbReference type="ARBA" id="ARBA00022722"/>
    </source>
</evidence>
<dbReference type="AlphaFoldDB" id="A0A9Q3F3A4"/>
<dbReference type="GO" id="GO:0005634">
    <property type="term" value="C:nucleus"/>
    <property type="evidence" value="ECO:0007669"/>
    <property type="project" value="UniProtKB-ARBA"/>
</dbReference>
<dbReference type="InterPro" id="IPR036397">
    <property type="entry name" value="RNaseH_sf"/>
</dbReference>
<dbReference type="SUPFAM" id="SSF53098">
    <property type="entry name" value="Ribonuclease H-like"/>
    <property type="match status" value="1"/>
</dbReference>
<dbReference type="GO" id="GO:0046872">
    <property type="term" value="F:metal ion binding"/>
    <property type="evidence" value="ECO:0007669"/>
    <property type="project" value="UniProtKB-KW"/>
</dbReference>
<evidence type="ECO:0000259" key="22">
    <source>
        <dbReference type="PROSITE" id="PS50994"/>
    </source>
</evidence>
<dbReference type="GO" id="GO:0003723">
    <property type="term" value="F:RNA binding"/>
    <property type="evidence" value="ECO:0007669"/>
    <property type="project" value="UniProtKB-KW"/>
</dbReference>
<evidence type="ECO:0000256" key="4">
    <source>
        <dbReference type="ARBA" id="ARBA00022670"/>
    </source>
</evidence>
<evidence type="ECO:0000256" key="10">
    <source>
        <dbReference type="ARBA" id="ARBA00022801"/>
    </source>
</evidence>
<evidence type="ECO:0000256" key="7">
    <source>
        <dbReference type="ARBA" id="ARBA00022723"/>
    </source>
</evidence>
<protein>
    <recommendedName>
        <fullName evidence="22">Integrase catalytic domain-containing protein</fullName>
    </recommendedName>
</protein>
<dbReference type="Proteomes" id="UP000765509">
    <property type="component" value="Unassembled WGS sequence"/>
</dbReference>
<keyword evidence="15" id="KW-0695">RNA-directed DNA polymerase</keyword>
<evidence type="ECO:0000256" key="3">
    <source>
        <dbReference type="ARBA" id="ARBA00022612"/>
    </source>
</evidence>
<keyword evidence="16" id="KW-0239">DNA-directed DNA polymerase</keyword>